<dbReference type="Proteomes" id="UP000800036">
    <property type="component" value="Unassembled WGS sequence"/>
</dbReference>
<evidence type="ECO:0000256" key="1">
    <source>
        <dbReference type="SAM" id="Coils"/>
    </source>
</evidence>
<dbReference type="EMBL" id="ML976693">
    <property type="protein sequence ID" value="KAF1971478.1"/>
    <property type="molecule type" value="Genomic_DNA"/>
</dbReference>
<sequence length="216" mass="24286">MYGSVNSEVSSDAVSLETGSPPSLKLKLGLSSSDEQRDLAFRDASENRASPQIHSGMKRVGPENTDPRASKRIATPALAKTEDPFTAAMQNASQQHRKSEKEKQALQFKVLELEKALNTMASALEEHQTRRTMVDEKKATLEIELQHERECHRVDLETTKAETERLEDRIATLLTEKRTVEDTVRAKDDVIATLSGRNDAPSKDLDEQKREREFPE</sequence>
<feature type="coiled-coil region" evidence="1">
    <location>
        <begin position="156"/>
        <end position="183"/>
    </location>
</feature>
<proteinExistence type="predicted"/>
<accession>A0A6A5V3M5</accession>
<name>A0A6A5V3M5_9PLEO</name>
<feature type="region of interest" description="Disordered" evidence="2">
    <location>
        <begin position="1"/>
        <end position="103"/>
    </location>
</feature>
<reference evidence="3" key="1">
    <citation type="journal article" date="2020" name="Stud. Mycol.">
        <title>101 Dothideomycetes genomes: a test case for predicting lifestyles and emergence of pathogens.</title>
        <authorList>
            <person name="Haridas S."/>
            <person name="Albert R."/>
            <person name="Binder M."/>
            <person name="Bloem J."/>
            <person name="Labutti K."/>
            <person name="Salamov A."/>
            <person name="Andreopoulos B."/>
            <person name="Baker S."/>
            <person name="Barry K."/>
            <person name="Bills G."/>
            <person name="Bluhm B."/>
            <person name="Cannon C."/>
            <person name="Castanera R."/>
            <person name="Culley D."/>
            <person name="Daum C."/>
            <person name="Ezra D."/>
            <person name="Gonzalez J."/>
            <person name="Henrissat B."/>
            <person name="Kuo A."/>
            <person name="Liang C."/>
            <person name="Lipzen A."/>
            <person name="Lutzoni F."/>
            <person name="Magnuson J."/>
            <person name="Mondo S."/>
            <person name="Nolan M."/>
            <person name="Ohm R."/>
            <person name="Pangilinan J."/>
            <person name="Park H.-J."/>
            <person name="Ramirez L."/>
            <person name="Alfaro M."/>
            <person name="Sun H."/>
            <person name="Tritt A."/>
            <person name="Yoshinaga Y."/>
            <person name="Zwiers L.-H."/>
            <person name="Turgeon B."/>
            <person name="Goodwin S."/>
            <person name="Spatafora J."/>
            <person name="Crous P."/>
            <person name="Grigoriev I."/>
        </authorList>
    </citation>
    <scope>NUCLEOTIDE SEQUENCE</scope>
    <source>
        <strain evidence="3">CBS 107.79</strain>
    </source>
</reference>
<feature type="compositionally biased region" description="Low complexity" evidence="2">
    <location>
        <begin position="19"/>
        <end position="33"/>
    </location>
</feature>
<evidence type="ECO:0000313" key="3">
    <source>
        <dbReference type="EMBL" id="KAF1971478.1"/>
    </source>
</evidence>
<protein>
    <submittedName>
        <fullName evidence="3">Uncharacterized protein</fullName>
    </submittedName>
</protein>
<gene>
    <name evidence="3" type="ORF">BU23DRAFT_183233</name>
</gene>
<dbReference type="AlphaFoldDB" id="A0A6A5V3M5"/>
<feature type="compositionally biased region" description="Polar residues" evidence="2">
    <location>
        <begin position="1"/>
        <end position="13"/>
    </location>
</feature>
<feature type="compositionally biased region" description="Basic and acidic residues" evidence="2">
    <location>
        <begin position="34"/>
        <end position="46"/>
    </location>
</feature>
<keyword evidence="4" id="KW-1185">Reference proteome</keyword>
<keyword evidence="1" id="KW-0175">Coiled coil</keyword>
<organism evidence="3 4">
    <name type="scientific">Bimuria novae-zelandiae CBS 107.79</name>
    <dbReference type="NCBI Taxonomy" id="1447943"/>
    <lineage>
        <taxon>Eukaryota</taxon>
        <taxon>Fungi</taxon>
        <taxon>Dikarya</taxon>
        <taxon>Ascomycota</taxon>
        <taxon>Pezizomycotina</taxon>
        <taxon>Dothideomycetes</taxon>
        <taxon>Pleosporomycetidae</taxon>
        <taxon>Pleosporales</taxon>
        <taxon>Massarineae</taxon>
        <taxon>Didymosphaeriaceae</taxon>
        <taxon>Bimuria</taxon>
    </lineage>
</organism>
<feature type="compositionally biased region" description="Basic and acidic residues" evidence="2">
    <location>
        <begin position="200"/>
        <end position="216"/>
    </location>
</feature>
<evidence type="ECO:0000313" key="4">
    <source>
        <dbReference type="Proteomes" id="UP000800036"/>
    </source>
</evidence>
<evidence type="ECO:0000256" key="2">
    <source>
        <dbReference type="SAM" id="MobiDB-lite"/>
    </source>
</evidence>
<feature type="region of interest" description="Disordered" evidence="2">
    <location>
        <begin position="193"/>
        <end position="216"/>
    </location>
</feature>